<evidence type="ECO:0000256" key="8">
    <source>
        <dbReference type="ARBA" id="ARBA00022840"/>
    </source>
</evidence>
<sequence>MFAEGGERGVTGGRPLDLSAVSRIWPNYFPQVEFSLEDRKLKLVALLADFFCTPQAEPFLSQVQDDCGTFFLPINMQHFQKACGIDEFYAVLEEAPKEALSCMGAAVHMMEFACGKCGTVIARAFPDGKFSPPVACSIHGCRSRTFIPNRSTAKLMDFQKIRVQELLKSENHEEGRVPRTVECELAEDLVDSCIPGDVITVTGIIKVINNYMDIGGGDPGLGKSQLLQAAAAVSPRGIYVCGNATTNAGLTVAVVKDPMTSDYAFEAGAMVLADRGFCCIDEFDKMSAEHQALLEAMEQQCVSVAKAGLVASLSARTSVLAAANPVGELGNDIMDVNDGEGRGGGGDGGGGGGGDGDNVMSLSERKGGGSGGHRGKGAGLNLVEHRDSSKLSGRAKTVNENLRMSAALLSRFDLVFILLDKPDELLDKRVSDHIMALHTRNSEHLFSTKKQRTAMQSDKNMEVGVRNGSLASRLRLDPVKDEDFVPLPGPLIRKYIAYARNFIFPRMSRPAAEILQKFYLQLRDNSTSADGTPITARQLESLVRLAEARARLDLREEMTAEDAMDVVEIMKESLYDKYVDEHGFVDFARSGGMSQQKEAKRFLSALHKQSELQQKDCFSISEIYSLADKISLRVPDIDTFVENLNSVGYLLKKGPKMYQCKEYYII</sequence>
<dbReference type="AlphaFoldDB" id="A0A9E7EPP4"/>
<dbReference type="SUPFAM" id="SSF52540">
    <property type="entry name" value="P-loop containing nucleoside triphosphate hydrolases"/>
    <property type="match status" value="1"/>
</dbReference>
<keyword evidence="19" id="KW-1185">Reference proteome</keyword>
<dbReference type="Gene3D" id="3.40.50.300">
    <property type="entry name" value="P-loop containing nucleotide triphosphate hydrolases"/>
    <property type="match status" value="1"/>
</dbReference>
<dbReference type="InterPro" id="IPR001208">
    <property type="entry name" value="MCM_dom"/>
</dbReference>
<keyword evidence="10" id="KW-0234">DNA repair</keyword>
<gene>
    <name evidence="18" type="ORF">MUK42_02197</name>
</gene>
<dbReference type="Pfam" id="PF17207">
    <property type="entry name" value="MCM_OB"/>
    <property type="match status" value="1"/>
</dbReference>
<proteinExistence type="inferred from homology"/>
<evidence type="ECO:0000256" key="16">
    <source>
        <dbReference type="SAM" id="MobiDB-lite"/>
    </source>
</evidence>
<evidence type="ECO:0000313" key="19">
    <source>
        <dbReference type="Proteomes" id="UP001055439"/>
    </source>
</evidence>
<evidence type="ECO:0000259" key="17">
    <source>
        <dbReference type="PROSITE" id="PS50051"/>
    </source>
</evidence>
<dbReference type="GO" id="GO:0016787">
    <property type="term" value="F:hydrolase activity"/>
    <property type="evidence" value="ECO:0007669"/>
    <property type="project" value="UniProtKB-KW"/>
</dbReference>
<dbReference type="FunFam" id="2.20.28.10:FF:000007">
    <property type="entry name" value="DNA helicase MCM8 isoform X1"/>
    <property type="match status" value="1"/>
</dbReference>
<dbReference type="EC" id="3.6.4.12" evidence="3"/>
<evidence type="ECO:0000256" key="5">
    <source>
        <dbReference type="ARBA" id="ARBA00022763"/>
    </source>
</evidence>
<keyword evidence="4" id="KW-0547">Nucleotide-binding</keyword>
<evidence type="ECO:0000256" key="1">
    <source>
        <dbReference type="ARBA" id="ARBA00004123"/>
    </source>
</evidence>
<evidence type="ECO:0000256" key="9">
    <source>
        <dbReference type="ARBA" id="ARBA00023125"/>
    </source>
</evidence>
<dbReference type="GO" id="GO:0005634">
    <property type="term" value="C:nucleus"/>
    <property type="evidence" value="ECO:0007669"/>
    <property type="project" value="UniProtKB-SubCell"/>
</dbReference>
<dbReference type="InterPro" id="IPR056875">
    <property type="entry name" value="MCM8/REC_WHD"/>
</dbReference>
<dbReference type="SMART" id="SM00350">
    <property type="entry name" value="MCM"/>
    <property type="match status" value="1"/>
</dbReference>
<dbReference type="PANTHER" id="PTHR11630">
    <property type="entry name" value="DNA REPLICATION LICENSING FACTOR MCM FAMILY MEMBER"/>
    <property type="match status" value="1"/>
</dbReference>
<dbReference type="PANTHER" id="PTHR11630:SF47">
    <property type="entry name" value="DNA HELICASE MCM8"/>
    <property type="match status" value="1"/>
</dbReference>
<keyword evidence="5" id="KW-0227">DNA damage</keyword>
<evidence type="ECO:0000256" key="14">
    <source>
        <dbReference type="ARBA" id="ARBA00047995"/>
    </source>
</evidence>
<dbReference type="InterPro" id="IPR033762">
    <property type="entry name" value="MCM_OB"/>
</dbReference>
<dbReference type="GO" id="GO:0000724">
    <property type="term" value="P:double-strand break repair via homologous recombination"/>
    <property type="evidence" value="ECO:0007669"/>
    <property type="project" value="UniProtKB-ARBA"/>
</dbReference>
<organism evidence="18 19">
    <name type="scientific">Musa troglodytarum</name>
    <name type="common">fe'i banana</name>
    <dbReference type="NCBI Taxonomy" id="320322"/>
    <lineage>
        <taxon>Eukaryota</taxon>
        <taxon>Viridiplantae</taxon>
        <taxon>Streptophyta</taxon>
        <taxon>Embryophyta</taxon>
        <taxon>Tracheophyta</taxon>
        <taxon>Spermatophyta</taxon>
        <taxon>Magnoliopsida</taxon>
        <taxon>Liliopsida</taxon>
        <taxon>Zingiberales</taxon>
        <taxon>Musaceae</taxon>
        <taxon>Musa</taxon>
    </lineage>
</organism>
<dbReference type="GO" id="GO:0003697">
    <property type="term" value="F:single-stranded DNA binding"/>
    <property type="evidence" value="ECO:0007669"/>
    <property type="project" value="TreeGrafter"/>
</dbReference>
<dbReference type="GO" id="GO:0042555">
    <property type="term" value="C:MCM complex"/>
    <property type="evidence" value="ECO:0007669"/>
    <property type="project" value="TreeGrafter"/>
</dbReference>
<dbReference type="Gene3D" id="2.20.28.10">
    <property type="match status" value="1"/>
</dbReference>
<dbReference type="Proteomes" id="UP001055439">
    <property type="component" value="Chromosome 10"/>
</dbReference>
<dbReference type="Gene3D" id="2.40.50.140">
    <property type="entry name" value="Nucleic acid-binding proteins"/>
    <property type="match status" value="1"/>
</dbReference>
<dbReference type="PROSITE" id="PS50051">
    <property type="entry name" value="MCM_2"/>
    <property type="match status" value="1"/>
</dbReference>
<keyword evidence="7" id="KW-0347">Helicase</keyword>
<name>A0A9E7EPP4_9LILI</name>
<keyword evidence="12" id="KW-0469">Meiosis</keyword>
<keyword evidence="9" id="KW-0238">DNA-binding</keyword>
<protein>
    <recommendedName>
        <fullName evidence="15">Probable DNA helicase MCM8</fullName>
        <ecNumber evidence="3">3.6.4.12</ecNumber>
    </recommendedName>
    <alternativeName>
        <fullName evidence="13">Minichromosome maintenance 8</fullName>
    </alternativeName>
</protein>
<dbReference type="OrthoDB" id="422555at2759"/>
<comment type="subcellular location">
    <subcellularLocation>
        <location evidence="1">Nucleus</location>
    </subcellularLocation>
</comment>
<dbReference type="GO" id="GO:0017116">
    <property type="term" value="F:single-stranded DNA helicase activity"/>
    <property type="evidence" value="ECO:0007669"/>
    <property type="project" value="TreeGrafter"/>
</dbReference>
<feature type="domain" description="MCM C-terminal AAA(+) ATPase" evidence="17">
    <location>
        <begin position="217"/>
        <end position="434"/>
    </location>
</feature>
<evidence type="ECO:0000256" key="10">
    <source>
        <dbReference type="ARBA" id="ARBA00023204"/>
    </source>
</evidence>
<keyword evidence="11" id="KW-0539">Nucleus</keyword>
<reference evidence="18" key="1">
    <citation type="submission" date="2022-05" db="EMBL/GenBank/DDBJ databases">
        <title>The Musa troglodytarum L. genome provides insights into the mechanism of non-climacteric behaviour and enrichment of carotenoids.</title>
        <authorList>
            <person name="Wang J."/>
        </authorList>
    </citation>
    <scope>NUCLEOTIDE SEQUENCE</scope>
    <source>
        <tissue evidence="18">Leaf</tissue>
    </source>
</reference>
<dbReference type="EMBL" id="CP097503">
    <property type="protein sequence ID" value="URD79668.1"/>
    <property type="molecule type" value="Genomic_DNA"/>
</dbReference>
<dbReference type="Pfam" id="PF00493">
    <property type="entry name" value="MCM"/>
    <property type="match status" value="2"/>
</dbReference>
<comment type="similarity">
    <text evidence="2">Belongs to the MCM family.</text>
</comment>
<dbReference type="GO" id="GO:0005524">
    <property type="term" value="F:ATP binding"/>
    <property type="evidence" value="ECO:0007669"/>
    <property type="project" value="UniProtKB-KW"/>
</dbReference>
<accession>A0A9E7EPP4</accession>
<keyword evidence="6" id="KW-0378">Hydrolase</keyword>
<dbReference type="SUPFAM" id="SSF50249">
    <property type="entry name" value="Nucleic acid-binding proteins"/>
    <property type="match status" value="1"/>
</dbReference>
<evidence type="ECO:0000256" key="7">
    <source>
        <dbReference type="ARBA" id="ARBA00022806"/>
    </source>
</evidence>
<evidence type="ECO:0000256" key="3">
    <source>
        <dbReference type="ARBA" id="ARBA00012551"/>
    </source>
</evidence>
<evidence type="ECO:0000256" key="13">
    <source>
        <dbReference type="ARBA" id="ARBA00042306"/>
    </source>
</evidence>
<comment type="catalytic activity">
    <reaction evidence="14">
        <text>ATP + H2O = ADP + phosphate + H(+)</text>
        <dbReference type="Rhea" id="RHEA:13065"/>
        <dbReference type="ChEBI" id="CHEBI:15377"/>
        <dbReference type="ChEBI" id="CHEBI:15378"/>
        <dbReference type="ChEBI" id="CHEBI:30616"/>
        <dbReference type="ChEBI" id="CHEBI:43474"/>
        <dbReference type="ChEBI" id="CHEBI:456216"/>
        <dbReference type="EC" id="3.6.4.12"/>
    </reaction>
</comment>
<dbReference type="Pfam" id="PF17855">
    <property type="entry name" value="MCM_lid"/>
    <property type="match status" value="1"/>
</dbReference>
<dbReference type="InterPro" id="IPR041562">
    <property type="entry name" value="MCM_lid"/>
</dbReference>
<dbReference type="InterPro" id="IPR012340">
    <property type="entry name" value="NA-bd_OB-fold"/>
</dbReference>
<evidence type="ECO:0000256" key="6">
    <source>
        <dbReference type="ARBA" id="ARBA00022801"/>
    </source>
</evidence>
<dbReference type="InterPro" id="IPR031327">
    <property type="entry name" value="MCM"/>
</dbReference>
<dbReference type="Pfam" id="PF25051">
    <property type="entry name" value="WHD_MCM8"/>
    <property type="match status" value="1"/>
</dbReference>
<evidence type="ECO:0000256" key="4">
    <source>
        <dbReference type="ARBA" id="ARBA00022741"/>
    </source>
</evidence>
<evidence type="ECO:0000256" key="12">
    <source>
        <dbReference type="ARBA" id="ARBA00023254"/>
    </source>
</evidence>
<evidence type="ECO:0000256" key="2">
    <source>
        <dbReference type="ARBA" id="ARBA00008010"/>
    </source>
</evidence>
<dbReference type="GO" id="GO:0051321">
    <property type="term" value="P:meiotic cell cycle"/>
    <property type="evidence" value="ECO:0007669"/>
    <property type="project" value="UniProtKB-KW"/>
</dbReference>
<feature type="region of interest" description="Disordered" evidence="16">
    <location>
        <begin position="335"/>
        <end position="392"/>
    </location>
</feature>
<feature type="compositionally biased region" description="Gly residues" evidence="16">
    <location>
        <begin position="342"/>
        <end position="356"/>
    </location>
</feature>
<evidence type="ECO:0000256" key="15">
    <source>
        <dbReference type="ARBA" id="ARBA00069556"/>
    </source>
</evidence>
<evidence type="ECO:0000256" key="11">
    <source>
        <dbReference type="ARBA" id="ARBA00023242"/>
    </source>
</evidence>
<evidence type="ECO:0000313" key="18">
    <source>
        <dbReference type="EMBL" id="URD79668.1"/>
    </source>
</evidence>
<keyword evidence="8" id="KW-0067">ATP-binding</keyword>
<dbReference type="InterPro" id="IPR027417">
    <property type="entry name" value="P-loop_NTPase"/>
</dbReference>
<dbReference type="CDD" id="cd22247">
    <property type="entry name" value="MCM8_WHD"/>
    <property type="match status" value="1"/>
</dbReference>